<dbReference type="SUPFAM" id="SSF51735">
    <property type="entry name" value="NAD(P)-binding Rossmann-fold domains"/>
    <property type="match status" value="1"/>
</dbReference>
<dbReference type="STRING" id="709986.Deima_2186"/>
<dbReference type="KEGG" id="dmr:Deima_2186"/>
<dbReference type="GO" id="GO:0016491">
    <property type="term" value="F:oxidoreductase activity"/>
    <property type="evidence" value="ECO:0007669"/>
    <property type="project" value="UniProtKB-KW"/>
</dbReference>
<dbReference type="OrthoDB" id="9810734at2"/>
<feature type="domain" description="Ketoreductase" evidence="4">
    <location>
        <begin position="6"/>
        <end position="185"/>
    </location>
</feature>
<dbReference type="PROSITE" id="PS00061">
    <property type="entry name" value="ADH_SHORT"/>
    <property type="match status" value="1"/>
</dbReference>
<dbReference type="GO" id="GO:0016020">
    <property type="term" value="C:membrane"/>
    <property type="evidence" value="ECO:0007669"/>
    <property type="project" value="TreeGrafter"/>
</dbReference>
<evidence type="ECO:0000256" key="1">
    <source>
        <dbReference type="ARBA" id="ARBA00006484"/>
    </source>
</evidence>
<dbReference type="InterPro" id="IPR002347">
    <property type="entry name" value="SDR_fam"/>
</dbReference>
<keyword evidence="2" id="KW-0560">Oxidoreductase</keyword>
<proteinExistence type="inferred from homology"/>
<gene>
    <name evidence="5" type="ordered locus">Deima_2186</name>
</gene>
<dbReference type="AlphaFoldDB" id="E8U9T7"/>
<name>E8U9T7_DEIML</name>
<dbReference type="HOGENOM" id="CLU_010194_2_6_0"/>
<dbReference type="eggNOG" id="COG3967">
    <property type="taxonomic scope" value="Bacteria"/>
</dbReference>
<keyword evidence="6" id="KW-1185">Reference proteome</keyword>
<dbReference type="Proteomes" id="UP000008635">
    <property type="component" value="Chromosome"/>
</dbReference>
<evidence type="ECO:0000259" key="4">
    <source>
        <dbReference type="SMART" id="SM00822"/>
    </source>
</evidence>
<evidence type="ECO:0000256" key="2">
    <source>
        <dbReference type="ARBA" id="ARBA00023002"/>
    </source>
</evidence>
<protein>
    <submittedName>
        <fullName evidence="5">Short-chain dehydrogenase/reductase SDR</fullName>
    </submittedName>
</protein>
<accession>E8U9T7</accession>
<reference evidence="5 6" key="1">
    <citation type="journal article" date="2011" name="Stand. Genomic Sci.">
        <title>Complete genome sequence of Deinococcus maricopensis type strain (LB-34).</title>
        <authorList>
            <person name="Pukall R."/>
            <person name="Zeytun A."/>
            <person name="Lucas S."/>
            <person name="Lapidus A."/>
            <person name="Hammon N."/>
            <person name="Deshpande S."/>
            <person name="Nolan M."/>
            <person name="Cheng J.F."/>
            <person name="Pitluck S."/>
            <person name="Liolios K."/>
            <person name="Pagani I."/>
            <person name="Mikhailova N."/>
            <person name="Ivanova N."/>
            <person name="Mavromatis K."/>
            <person name="Pati A."/>
            <person name="Tapia R."/>
            <person name="Han C."/>
            <person name="Goodwin L."/>
            <person name="Chen A."/>
            <person name="Palaniappan K."/>
            <person name="Land M."/>
            <person name="Hauser L."/>
            <person name="Chang Y.J."/>
            <person name="Jeffries C.D."/>
            <person name="Brambilla E.M."/>
            <person name="Rohde M."/>
            <person name="Goker M."/>
            <person name="Detter J.C."/>
            <person name="Woyke T."/>
            <person name="Bristow J."/>
            <person name="Eisen J.A."/>
            <person name="Markowitz V."/>
            <person name="Hugenholtz P."/>
            <person name="Kyrpides N.C."/>
            <person name="Klenk H.P."/>
        </authorList>
    </citation>
    <scope>NUCLEOTIDE SEQUENCE [LARGE SCALE GENOMIC DNA]</scope>
    <source>
        <strain evidence="6">DSM 21211 / LMG 22137 / NRRL B-23946 / LB-34</strain>
    </source>
</reference>
<evidence type="ECO:0000256" key="3">
    <source>
        <dbReference type="RuleBase" id="RU000363"/>
    </source>
</evidence>
<evidence type="ECO:0000313" key="5">
    <source>
        <dbReference type="EMBL" id="ADV67826.1"/>
    </source>
</evidence>
<reference evidence="6" key="2">
    <citation type="submission" date="2011-01" db="EMBL/GenBank/DDBJ databases">
        <title>The complete genome of Deinococcus maricopensis DSM 21211.</title>
        <authorList>
            <consortium name="US DOE Joint Genome Institute (JGI-PGF)"/>
            <person name="Lucas S."/>
            <person name="Copeland A."/>
            <person name="Lapidus A."/>
            <person name="Goodwin L."/>
            <person name="Pitluck S."/>
            <person name="Kyrpides N."/>
            <person name="Mavromatis K."/>
            <person name="Pagani I."/>
            <person name="Ivanova N."/>
            <person name="Ovchinnikova G."/>
            <person name="Zeytun A."/>
            <person name="Detter J.C."/>
            <person name="Han C."/>
            <person name="Land M."/>
            <person name="Hauser L."/>
            <person name="Markowitz V."/>
            <person name="Cheng J.-F."/>
            <person name="Hugenholtz P."/>
            <person name="Woyke T."/>
            <person name="Wu D."/>
            <person name="Pukall R."/>
            <person name="Gehrich-Schroeter G."/>
            <person name="Brambilla E."/>
            <person name="Klenk H.-P."/>
            <person name="Eisen J.A."/>
        </authorList>
    </citation>
    <scope>NUCLEOTIDE SEQUENCE [LARGE SCALE GENOMIC DNA]</scope>
    <source>
        <strain evidence="6">DSM 21211 / LMG 22137 / NRRL B-23946 / LB-34</strain>
    </source>
</reference>
<dbReference type="PANTHER" id="PTHR44196:SF1">
    <property type="entry name" value="DEHYDROGENASE_REDUCTASE SDR FAMILY MEMBER 7B"/>
    <property type="match status" value="1"/>
</dbReference>
<dbReference type="Gene3D" id="3.40.50.720">
    <property type="entry name" value="NAD(P)-binding Rossmann-like Domain"/>
    <property type="match status" value="1"/>
</dbReference>
<dbReference type="Pfam" id="PF00106">
    <property type="entry name" value="adh_short"/>
    <property type="match status" value="1"/>
</dbReference>
<dbReference type="EMBL" id="CP002454">
    <property type="protein sequence ID" value="ADV67826.1"/>
    <property type="molecule type" value="Genomic_DNA"/>
</dbReference>
<dbReference type="SMART" id="SM00822">
    <property type="entry name" value="PKS_KR"/>
    <property type="match status" value="1"/>
</dbReference>
<dbReference type="InterPro" id="IPR036291">
    <property type="entry name" value="NAD(P)-bd_dom_sf"/>
</dbReference>
<dbReference type="InterPro" id="IPR020904">
    <property type="entry name" value="Sc_DH/Rdtase_CS"/>
</dbReference>
<evidence type="ECO:0000313" key="6">
    <source>
        <dbReference type="Proteomes" id="UP000008635"/>
    </source>
</evidence>
<dbReference type="PRINTS" id="PR00080">
    <property type="entry name" value="SDRFAMILY"/>
</dbReference>
<dbReference type="RefSeq" id="WP_013557331.1">
    <property type="nucleotide sequence ID" value="NC_014958.1"/>
</dbReference>
<comment type="similarity">
    <text evidence="1 3">Belongs to the short-chain dehydrogenases/reductases (SDR) family.</text>
</comment>
<dbReference type="PANTHER" id="PTHR44196">
    <property type="entry name" value="DEHYDROGENASE/REDUCTASE SDR FAMILY MEMBER 7B"/>
    <property type="match status" value="1"/>
</dbReference>
<dbReference type="InterPro" id="IPR057326">
    <property type="entry name" value="KR_dom"/>
</dbReference>
<organism evidence="5 6">
    <name type="scientific">Deinococcus maricopensis (strain DSM 21211 / LMG 22137 / NRRL B-23946 / LB-34)</name>
    <dbReference type="NCBI Taxonomy" id="709986"/>
    <lineage>
        <taxon>Bacteria</taxon>
        <taxon>Thermotogati</taxon>
        <taxon>Deinococcota</taxon>
        <taxon>Deinococci</taxon>
        <taxon>Deinococcales</taxon>
        <taxon>Deinococcaceae</taxon>
        <taxon>Deinococcus</taxon>
    </lineage>
</organism>
<sequence>MNITNNTILITGGNSGIGRGLAEALHARGNTVIITGRRQATLDEVVTANPGMIAYPLDVQDPAGITALASTVTRAHPELNVLINNAGIMKAERVQHDADTRVAEDTISTNLLGPIRLIHAFLPHLLGRPNATIINTSSGLATVPLALTPTYSATKAAIHAYTEALRYQLRGTSVEVKELTPPYVATELMAGGTHDPHAMPLADFIQEVMAILTDQPDVPEICVDRVRPLRDAVANGQYATIFEGLNHAMQHLDS</sequence>
<dbReference type="PRINTS" id="PR00081">
    <property type="entry name" value="GDHRDH"/>
</dbReference>